<comment type="caution">
    <text evidence="2">The sequence shown here is derived from an EMBL/GenBank/DDBJ whole genome shotgun (WGS) entry which is preliminary data.</text>
</comment>
<evidence type="ECO:0000313" key="2">
    <source>
        <dbReference type="EMBL" id="MBL0744970.1"/>
    </source>
</evidence>
<keyword evidence="1" id="KW-0732">Signal</keyword>
<dbReference type="PROSITE" id="PS51257">
    <property type="entry name" value="PROKAR_LIPOPROTEIN"/>
    <property type="match status" value="1"/>
</dbReference>
<dbReference type="EMBL" id="JAERRB010000013">
    <property type="protein sequence ID" value="MBL0744970.1"/>
    <property type="molecule type" value="Genomic_DNA"/>
</dbReference>
<accession>A0ABS1KZS9</accession>
<reference evidence="2 3" key="1">
    <citation type="submission" date="2021-01" db="EMBL/GenBank/DDBJ databases">
        <title>Chryseolinea sp. Jin1 Genome sequencing and assembly.</title>
        <authorList>
            <person name="Kim I."/>
        </authorList>
    </citation>
    <scope>NUCLEOTIDE SEQUENCE [LARGE SCALE GENOMIC DNA]</scope>
    <source>
        <strain evidence="2 3">Jin1</strain>
    </source>
</reference>
<dbReference type="RefSeq" id="WP_202015055.1">
    <property type="nucleotide sequence ID" value="NZ_JAERRB010000013.1"/>
</dbReference>
<feature type="signal peptide" evidence="1">
    <location>
        <begin position="1"/>
        <end position="18"/>
    </location>
</feature>
<organism evidence="2 3">
    <name type="scientific">Chryseolinea lacunae</name>
    <dbReference type="NCBI Taxonomy" id="2801331"/>
    <lineage>
        <taxon>Bacteria</taxon>
        <taxon>Pseudomonadati</taxon>
        <taxon>Bacteroidota</taxon>
        <taxon>Cytophagia</taxon>
        <taxon>Cytophagales</taxon>
        <taxon>Fulvivirgaceae</taxon>
        <taxon>Chryseolinea</taxon>
    </lineage>
</organism>
<dbReference type="Proteomes" id="UP000613030">
    <property type="component" value="Unassembled WGS sequence"/>
</dbReference>
<evidence type="ECO:0000256" key="1">
    <source>
        <dbReference type="SAM" id="SignalP"/>
    </source>
</evidence>
<protein>
    <recommendedName>
        <fullName evidence="4">Lipoprotein</fullName>
    </recommendedName>
</protein>
<evidence type="ECO:0008006" key="4">
    <source>
        <dbReference type="Google" id="ProtNLM"/>
    </source>
</evidence>
<keyword evidence="3" id="KW-1185">Reference proteome</keyword>
<sequence length="175" mass="20161">MRKRLILLFLLVAFQSCAQKKEEEVSRLAAEQVVNKYLAVQVKDKNYAVFSSGDVQFVVLIENADSFQEYFIDITAKSGEVYLRDTLFQSGDNLYKKMFNASSYRNGYVSFESDFYKDGYEIASGNVAYFVMITSNGLRHGESRLSFFVKPNPIAPEIYAHFTEHLLMYARDMNK</sequence>
<name>A0ABS1KZS9_9BACT</name>
<gene>
    <name evidence="2" type="ORF">JI741_27310</name>
</gene>
<evidence type="ECO:0000313" key="3">
    <source>
        <dbReference type="Proteomes" id="UP000613030"/>
    </source>
</evidence>
<feature type="chain" id="PRO_5047211012" description="Lipoprotein" evidence="1">
    <location>
        <begin position="19"/>
        <end position="175"/>
    </location>
</feature>
<proteinExistence type="predicted"/>